<dbReference type="Proteomes" id="UP000012338">
    <property type="component" value="Unassembled WGS sequence"/>
</dbReference>
<organism evidence="1 2">
    <name type="scientific">Cochliobolus heterostrophus (strain C4 / ATCC 48331 / race T)</name>
    <name type="common">Southern corn leaf blight fungus</name>
    <name type="synonym">Bipolaris maydis</name>
    <dbReference type="NCBI Taxonomy" id="665024"/>
    <lineage>
        <taxon>Eukaryota</taxon>
        <taxon>Fungi</taxon>
        <taxon>Dikarya</taxon>
        <taxon>Ascomycota</taxon>
        <taxon>Pezizomycotina</taxon>
        <taxon>Dothideomycetes</taxon>
        <taxon>Pleosporomycetidae</taxon>
        <taxon>Pleosporales</taxon>
        <taxon>Pleosporineae</taxon>
        <taxon>Pleosporaceae</taxon>
        <taxon>Bipolaris</taxon>
    </lineage>
</organism>
<dbReference type="OrthoDB" id="10520560at2759"/>
<evidence type="ECO:0000313" key="1">
    <source>
        <dbReference type="EMBL" id="ENI00527.1"/>
    </source>
</evidence>
<gene>
    <name evidence="1" type="ORF">COCC4DRAFT_65476</name>
</gene>
<accession>N4X5M8</accession>
<dbReference type="HOGENOM" id="CLU_2223061_0_0_1"/>
<keyword evidence="2" id="KW-1185">Reference proteome</keyword>
<evidence type="ECO:0000313" key="2">
    <source>
        <dbReference type="Proteomes" id="UP000012338"/>
    </source>
</evidence>
<dbReference type="EMBL" id="KB733474">
    <property type="protein sequence ID" value="ENI00527.1"/>
    <property type="molecule type" value="Genomic_DNA"/>
</dbReference>
<protein>
    <submittedName>
        <fullName evidence="1">Uncharacterized protein</fullName>
    </submittedName>
</protein>
<dbReference type="AlphaFoldDB" id="N4X5M8"/>
<proteinExistence type="predicted"/>
<sequence>MCSFGSRSTALRDVHWGVPRPSLGKKLTLTQVLARPLCDYCCFPLPHFASSLLPLSLPLSLSLSSLTHLTIHTHAHIYLHTTVLYLALQHSLPHSPILVCRCSPPGTRNIYLWTQLVSEDCF</sequence>
<name>N4X5M8_COCH4</name>
<reference evidence="2" key="2">
    <citation type="journal article" date="2013" name="PLoS Genet.">
        <title>Comparative genome structure, secondary metabolite, and effector coding capacity across Cochliobolus pathogens.</title>
        <authorList>
            <person name="Condon B.J."/>
            <person name="Leng Y."/>
            <person name="Wu D."/>
            <person name="Bushley K.E."/>
            <person name="Ohm R.A."/>
            <person name="Otillar R."/>
            <person name="Martin J."/>
            <person name="Schackwitz W."/>
            <person name="Grimwood J."/>
            <person name="MohdZainudin N."/>
            <person name="Xue C."/>
            <person name="Wang R."/>
            <person name="Manning V.A."/>
            <person name="Dhillon B."/>
            <person name="Tu Z.J."/>
            <person name="Steffenson B.J."/>
            <person name="Salamov A."/>
            <person name="Sun H."/>
            <person name="Lowry S."/>
            <person name="LaButti K."/>
            <person name="Han J."/>
            <person name="Copeland A."/>
            <person name="Lindquist E."/>
            <person name="Barry K."/>
            <person name="Schmutz J."/>
            <person name="Baker S.E."/>
            <person name="Ciuffetti L.M."/>
            <person name="Grigoriev I.V."/>
            <person name="Zhong S."/>
            <person name="Turgeon B.G."/>
        </authorList>
    </citation>
    <scope>NUCLEOTIDE SEQUENCE [LARGE SCALE GENOMIC DNA]</scope>
    <source>
        <strain evidence="2">C4 / ATCC 48331 / race T</strain>
    </source>
</reference>
<reference evidence="1 2" key="1">
    <citation type="journal article" date="2012" name="PLoS Pathog.">
        <title>Diverse lifestyles and strategies of plant pathogenesis encoded in the genomes of eighteen Dothideomycetes fungi.</title>
        <authorList>
            <person name="Ohm R.A."/>
            <person name="Feau N."/>
            <person name="Henrissat B."/>
            <person name="Schoch C.L."/>
            <person name="Horwitz B.A."/>
            <person name="Barry K.W."/>
            <person name="Condon B.J."/>
            <person name="Copeland A.C."/>
            <person name="Dhillon B."/>
            <person name="Glaser F."/>
            <person name="Hesse C.N."/>
            <person name="Kosti I."/>
            <person name="LaButti K."/>
            <person name="Lindquist E.A."/>
            <person name="Lucas S."/>
            <person name="Salamov A.A."/>
            <person name="Bradshaw R.E."/>
            <person name="Ciuffetti L."/>
            <person name="Hamelin R.C."/>
            <person name="Kema G.H.J."/>
            <person name="Lawrence C."/>
            <person name="Scott J.A."/>
            <person name="Spatafora J.W."/>
            <person name="Turgeon B.G."/>
            <person name="de Wit P.J.G.M."/>
            <person name="Zhong S."/>
            <person name="Goodwin S.B."/>
            <person name="Grigoriev I.V."/>
        </authorList>
    </citation>
    <scope>NUCLEOTIDE SEQUENCE [LARGE SCALE GENOMIC DNA]</scope>
    <source>
        <strain evidence="2">C4 / ATCC 48331 / race T</strain>
    </source>
</reference>